<organism evidence="1 2">
    <name type="scientific">Flavobacterium ranwuense</name>
    <dbReference type="NCBI Taxonomy" id="2541725"/>
    <lineage>
        <taxon>Bacteria</taxon>
        <taxon>Pseudomonadati</taxon>
        <taxon>Bacteroidota</taxon>
        <taxon>Flavobacteriia</taxon>
        <taxon>Flavobacteriales</taxon>
        <taxon>Flavobacteriaceae</taxon>
        <taxon>Flavobacterium</taxon>
    </lineage>
</organism>
<protein>
    <submittedName>
        <fullName evidence="1">Uncharacterized protein</fullName>
    </submittedName>
</protein>
<dbReference type="RefSeq" id="WP_132072335.1">
    <property type="nucleotide sequence ID" value="NZ_SMLH01000010.1"/>
</dbReference>
<name>A0ABY2DNI3_9FLAO</name>
<keyword evidence="2" id="KW-1185">Reference proteome</keyword>
<dbReference type="Proteomes" id="UP000294685">
    <property type="component" value="Unassembled WGS sequence"/>
</dbReference>
<dbReference type="EMBL" id="SMLH01000010">
    <property type="protein sequence ID" value="TDE27559.1"/>
    <property type="molecule type" value="Genomic_DNA"/>
</dbReference>
<comment type="caution">
    <text evidence="1">The sequence shown here is derived from an EMBL/GenBank/DDBJ whole genome shotgun (WGS) entry which is preliminary data.</text>
</comment>
<gene>
    <name evidence="1" type="ORF">E0I61_14695</name>
</gene>
<proteinExistence type="predicted"/>
<accession>A0ABY2DNI3</accession>
<reference evidence="1 2" key="1">
    <citation type="submission" date="2019-03" db="EMBL/GenBank/DDBJ databases">
        <title>Novel species of Flavobacterium.</title>
        <authorList>
            <person name="Liu Q."/>
            <person name="Xin Y.-H."/>
        </authorList>
    </citation>
    <scope>NUCLEOTIDE SEQUENCE [LARGE SCALE GENOMIC DNA]</scope>
    <source>
        <strain evidence="1 2">LB2P22</strain>
    </source>
</reference>
<evidence type="ECO:0000313" key="1">
    <source>
        <dbReference type="EMBL" id="TDE27559.1"/>
    </source>
</evidence>
<evidence type="ECO:0000313" key="2">
    <source>
        <dbReference type="Proteomes" id="UP000294685"/>
    </source>
</evidence>
<sequence length="189" mass="22113">MNTIKLFQEFDKPGIGDKFEGAFEIRNIKDAKLTLKIPSNPITLNSKSLQVRKNFKDHIGNIYSTYALSDKLLQRKAIHRIDKRMLLFGTHCIIIKDVEKFICSILEKLDDIGFSYSHNLVKYNNYNKNNHDLTLFDKSHTLSYQKEHRIIVYTKTDEPVKFEIGPMNEYAEIHSTEDVIKTLRVEYVV</sequence>